<protein>
    <recommendedName>
        <fullName evidence="2">DUF3869 domain-containing protein</fullName>
    </recommendedName>
</protein>
<dbReference type="RefSeq" id="WP_013548365.1">
    <property type="nucleotide sequence ID" value="NC_014933.1"/>
</dbReference>
<dbReference type="Proteomes" id="UP000008630">
    <property type="component" value="Chromosome"/>
</dbReference>
<dbReference type="HOGENOM" id="CLU_920286_0_0_10"/>
<dbReference type="KEGG" id="bhl:Bache_2842"/>
<dbReference type="AlphaFoldDB" id="E6SNP5"/>
<dbReference type="Pfam" id="PF12985">
    <property type="entry name" value="DUF3869"/>
    <property type="match status" value="1"/>
</dbReference>
<evidence type="ECO:0000313" key="3">
    <source>
        <dbReference type="EMBL" id="ADV44778.1"/>
    </source>
</evidence>
<dbReference type="PROSITE" id="PS51257">
    <property type="entry name" value="PROKAR_LIPOPROTEIN"/>
    <property type="match status" value="1"/>
</dbReference>
<keyword evidence="1" id="KW-0732">Signal</keyword>
<reference key="1">
    <citation type="submission" date="2010-11" db="EMBL/GenBank/DDBJ databases">
        <title>The complete genome of Bacteroides helcogenes P 36-108.</title>
        <authorList>
            <consortium name="US DOE Joint Genome Institute (JGI-PGF)"/>
            <person name="Lucas S."/>
            <person name="Copeland A."/>
            <person name="Lapidus A."/>
            <person name="Bruce D."/>
            <person name="Goodwin L."/>
            <person name="Pitluck S."/>
            <person name="Kyrpides N."/>
            <person name="Mavromatis K."/>
            <person name="Ivanova N."/>
            <person name="Zeytun A."/>
            <person name="Brettin T."/>
            <person name="Detter J.C."/>
            <person name="Tapia R."/>
            <person name="Han C."/>
            <person name="Land M."/>
            <person name="Hauser L."/>
            <person name="Markowitz V."/>
            <person name="Cheng J.-F."/>
            <person name="Hugenholtz P."/>
            <person name="Woyke T."/>
            <person name="Wu D."/>
            <person name="Gronow S."/>
            <person name="Wellnitz S."/>
            <person name="Brambilla E."/>
            <person name="Klenk H.-P."/>
            <person name="Eisen J.A."/>
        </authorList>
    </citation>
    <scope>NUCLEOTIDE SEQUENCE</scope>
    <source>
        <strain>P 36-108</strain>
    </source>
</reference>
<dbReference type="eggNOG" id="ENOG5033T9C">
    <property type="taxonomic scope" value="Bacteria"/>
</dbReference>
<keyword evidence="4" id="KW-1185">Reference proteome</keyword>
<dbReference type="OrthoDB" id="1488726at2"/>
<gene>
    <name evidence="3" type="ordered locus">Bache_2842</name>
</gene>
<evidence type="ECO:0000256" key="1">
    <source>
        <dbReference type="SAM" id="SignalP"/>
    </source>
</evidence>
<evidence type="ECO:0000313" key="4">
    <source>
        <dbReference type="Proteomes" id="UP000008630"/>
    </source>
</evidence>
<dbReference type="PATRIC" id="fig|693979.3.peg.2980"/>
<accession>E6SNP5</accession>
<feature type="signal peptide" evidence="1">
    <location>
        <begin position="1"/>
        <end position="27"/>
    </location>
</feature>
<feature type="domain" description="DUF3869" evidence="2">
    <location>
        <begin position="70"/>
        <end position="132"/>
    </location>
</feature>
<dbReference type="InterPro" id="IPR024620">
    <property type="entry name" value="DUF3869"/>
</dbReference>
<sequence length="317" mass="32683">MRKVNFLSSLNTKLVLAVSVVAGFALTGCTKEDFNVNVPNINVTVPEVTIPEAEAGVAYVNLSATSANGNTLDGVVFTDETGAALEASVAYKAAATFKVYASKDGYTTVVKTVNVPALQKGAYVVIPVNFVLEAVAEDVAVENGEKLSEEPIISDPVEQVFTGEFAAGTVIVKEVPVPVGGYVTPEQKAALLSEVDALTGPDTRATLSDEEKANLMTAQGLLRDKINALPTTAKTGLQSIAFTLTEAASSVTFNVTTQLEIYAAKLTAIVADKSYSVTGEQTIPAASSIEATAEGVAIDHSHGHGDSTNAGGGIGGK</sequence>
<dbReference type="EMBL" id="CP002352">
    <property type="protein sequence ID" value="ADV44778.1"/>
    <property type="molecule type" value="Genomic_DNA"/>
</dbReference>
<name>E6SNP5_BACT6</name>
<dbReference type="STRING" id="693979.Bache_2842"/>
<feature type="chain" id="PRO_5003210938" description="DUF3869 domain-containing protein" evidence="1">
    <location>
        <begin position="28"/>
        <end position="317"/>
    </location>
</feature>
<organism evidence="3 4">
    <name type="scientific">Bacteroides helcogenes (strain ATCC 35417 / DSM 20613 / JCM 6297 / CCUG 15421 / P 36-108)</name>
    <dbReference type="NCBI Taxonomy" id="693979"/>
    <lineage>
        <taxon>Bacteria</taxon>
        <taxon>Pseudomonadati</taxon>
        <taxon>Bacteroidota</taxon>
        <taxon>Bacteroidia</taxon>
        <taxon>Bacteroidales</taxon>
        <taxon>Bacteroidaceae</taxon>
        <taxon>Bacteroides</taxon>
    </lineage>
</organism>
<proteinExistence type="predicted"/>
<reference evidence="3 4" key="2">
    <citation type="journal article" date="2011" name="Stand. Genomic Sci.">
        <title>Complete genome sequence of Bacteroides helcogenes type strain (P 36-108).</title>
        <authorList>
            <person name="Pati A."/>
            <person name="Gronow S."/>
            <person name="Zeytun A."/>
            <person name="Lapidus A."/>
            <person name="Nolan M."/>
            <person name="Hammon N."/>
            <person name="Deshpande S."/>
            <person name="Cheng J.F."/>
            <person name="Tapia R."/>
            <person name="Han C."/>
            <person name="Goodwin L."/>
            <person name="Pitluck S."/>
            <person name="Liolios K."/>
            <person name="Pagani I."/>
            <person name="Ivanova N."/>
            <person name="Mavromatis K."/>
            <person name="Chen A."/>
            <person name="Palaniappan K."/>
            <person name="Land M."/>
            <person name="Hauser L."/>
            <person name="Chang Y.J."/>
            <person name="Jeffries C.D."/>
            <person name="Detter J.C."/>
            <person name="Brambilla E."/>
            <person name="Rohde M."/>
            <person name="Goker M."/>
            <person name="Woyke T."/>
            <person name="Bristow J."/>
            <person name="Eisen J.A."/>
            <person name="Markowitz V."/>
            <person name="Hugenholtz P."/>
            <person name="Kyrpides N.C."/>
            <person name="Klenk H.P."/>
            <person name="Lucas S."/>
        </authorList>
    </citation>
    <scope>NUCLEOTIDE SEQUENCE [LARGE SCALE GENOMIC DNA]</scope>
    <source>
        <strain evidence="4">ATCC 35417 / DSM 20613 / JCM 6297 / CCUG 15421 / P 36-108</strain>
    </source>
</reference>
<evidence type="ECO:0000259" key="2">
    <source>
        <dbReference type="Pfam" id="PF12985"/>
    </source>
</evidence>